<evidence type="ECO:0000256" key="4">
    <source>
        <dbReference type="ARBA" id="ARBA00022692"/>
    </source>
</evidence>
<feature type="transmembrane region" description="Helical" evidence="8">
    <location>
        <begin position="49"/>
        <end position="65"/>
    </location>
</feature>
<dbReference type="PANTHER" id="PTHR32024">
    <property type="entry name" value="TRK SYSTEM POTASSIUM UPTAKE PROTEIN TRKG-RELATED"/>
    <property type="match status" value="1"/>
</dbReference>
<feature type="transmembrane region" description="Helical" evidence="8">
    <location>
        <begin position="497"/>
        <end position="518"/>
    </location>
</feature>
<evidence type="ECO:0000256" key="1">
    <source>
        <dbReference type="ARBA" id="ARBA00004651"/>
    </source>
</evidence>
<feature type="transmembrane region" description="Helical" evidence="8">
    <location>
        <begin position="289"/>
        <end position="309"/>
    </location>
</feature>
<evidence type="ECO:0000313" key="9">
    <source>
        <dbReference type="EMBL" id="GGF22632.1"/>
    </source>
</evidence>
<dbReference type="InterPro" id="IPR003445">
    <property type="entry name" value="Cat_transpt"/>
</dbReference>
<dbReference type="Pfam" id="PF02386">
    <property type="entry name" value="TrkH"/>
    <property type="match status" value="1"/>
</dbReference>
<sequence length="593" mass="65598">MYVDKKLIKQIIEKVILVLSFAGFALVIYEEGFKKPFLTATDSHMVLKLMLSLIWAGYIALYFLVKAKTGAFTKKRISELIAILIISGILMFIFTDYSIPGLDVVTQATTDRFLVDLLVAGVFLIELSKISLGVNELQLNPPLIFILSFLVLILIGTVLLMLPNSAHKPIHLIDALFTSTSAVCVTGLIVLDTAKDFTLFGQMIIMLLFQLGGLGMMTFTSFFGFFFRGSFSIQNQLFLKDFINEEDFGQIFSTLLKIILFTFLVEGIAAILIFFSLESELFGGVGEMLFFSIFHSISGFCNAGFSILSDGLYEQGFRDNYNMQLIIAFSIILGGIGFPVVLSYYGYLKHFIRGMYRKFVYRESYRHLPRVVNIGTRLIVITTGILILVGFASYWMLEYDHTLAGRDSYGKMVTAFFGAVTPRTAGFNTVDMTALSVPTVLIYLLLMWIGASPGSTGGGLKTSTFAVAILSSFSIAKGKDRVEVFRREISSSTLRKAFAVTFLSFMVIGSAVFALMLFDRDLPLLSVVFEAFSAFSTVGLSLGITGSLSFGSKMVLILAMFIGRVGILTLLIAVSKGVKNLSYRYPEESVFIT</sequence>
<evidence type="ECO:0000256" key="6">
    <source>
        <dbReference type="ARBA" id="ARBA00023065"/>
    </source>
</evidence>
<evidence type="ECO:0000313" key="10">
    <source>
        <dbReference type="Proteomes" id="UP000647339"/>
    </source>
</evidence>
<evidence type="ECO:0000256" key="3">
    <source>
        <dbReference type="ARBA" id="ARBA00022475"/>
    </source>
</evidence>
<keyword evidence="10" id="KW-1185">Reference proteome</keyword>
<gene>
    <name evidence="9" type="ORF">GCM10011339_08370</name>
</gene>
<feature type="transmembrane region" description="Helical" evidence="8">
    <location>
        <begin position="77"/>
        <end position="94"/>
    </location>
</feature>
<evidence type="ECO:0000256" key="8">
    <source>
        <dbReference type="SAM" id="Phobius"/>
    </source>
</evidence>
<dbReference type="EMBL" id="BMIU01000003">
    <property type="protein sequence ID" value="GGF22632.1"/>
    <property type="molecule type" value="Genomic_DNA"/>
</dbReference>
<evidence type="ECO:0000256" key="7">
    <source>
        <dbReference type="ARBA" id="ARBA00023136"/>
    </source>
</evidence>
<evidence type="ECO:0000256" key="2">
    <source>
        <dbReference type="ARBA" id="ARBA00022448"/>
    </source>
</evidence>
<feature type="transmembrane region" description="Helical" evidence="8">
    <location>
        <begin position="12"/>
        <end position="29"/>
    </location>
</feature>
<comment type="subcellular location">
    <subcellularLocation>
        <location evidence="1">Cell membrane</location>
        <topology evidence="1">Multi-pass membrane protein</topology>
    </subcellularLocation>
</comment>
<dbReference type="RefSeq" id="WP_137402000.1">
    <property type="nucleotide sequence ID" value="NZ_BMIU01000003.1"/>
</dbReference>
<organism evidence="9 10">
    <name type="scientific">Echinicola rosea</name>
    <dbReference type="NCBI Taxonomy" id="1807691"/>
    <lineage>
        <taxon>Bacteria</taxon>
        <taxon>Pseudomonadati</taxon>
        <taxon>Bacteroidota</taxon>
        <taxon>Cytophagia</taxon>
        <taxon>Cytophagales</taxon>
        <taxon>Cyclobacteriaceae</taxon>
        <taxon>Echinicola</taxon>
    </lineage>
</organism>
<evidence type="ECO:0000256" key="5">
    <source>
        <dbReference type="ARBA" id="ARBA00022989"/>
    </source>
</evidence>
<keyword evidence="6" id="KW-0406">Ion transport</keyword>
<comment type="caution">
    <text evidence="9">The sequence shown here is derived from an EMBL/GenBank/DDBJ whole genome shotgun (WGS) entry which is preliminary data.</text>
</comment>
<feature type="transmembrane region" description="Helical" evidence="8">
    <location>
        <begin position="432"/>
        <end position="451"/>
    </location>
</feature>
<feature type="transmembrane region" description="Helical" evidence="8">
    <location>
        <begin position="114"/>
        <end position="132"/>
    </location>
</feature>
<keyword evidence="7 8" id="KW-0472">Membrane</keyword>
<dbReference type="Proteomes" id="UP000647339">
    <property type="component" value="Unassembled WGS sequence"/>
</dbReference>
<keyword evidence="2" id="KW-0813">Transport</keyword>
<feature type="transmembrane region" description="Helical" evidence="8">
    <location>
        <begin position="321"/>
        <end position="348"/>
    </location>
</feature>
<reference evidence="10" key="1">
    <citation type="journal article" date="2019" name="Int. J. Syst. Evol. Microbiol.">
        <title>The Global Catalogue of Microorganisms (GCM) 10K type strain sequencing project: providing services to taxonomists for standard genome sequencing and annotation.</title>
        <authorList>
            <consortium name="The Broad Institute Genomics Platform"/>
            <consortium name="The Broad Institute Genome Sequencing Center for Infectious Disease"/>
            <person name="Wu L."/>
            <person name="Ma J."/>
        </authorList>
    </citation>
    <scope>NUCLEOTIDE SEQUENCE [LARGE SCALE GENOMIC DNA]</scope>
    <source>
        <strain evidence="10">CGMCC 1.15407</strain>
    </source>
</reference>
<feature type="transmembrane region" description="Helical" evidence="8">
    <location>
        <begin position="524"/>
        <end position="543"/>
    </location>
</feature>
<keyword evidence="4 8" id="KW-0812">Transmembrane</keyword>
<feature type="transmembrane region" description="Helical" evidence="8">
    <location>
        <begin position="203"/>
        <end position="227"/>
    </location>
</feature>
<name>A0ABQ1UMX1_9BACT</name>
<accession>A0ABQ1UMX1</accession>
<feature type="transmembrane region" description="Helical" evidence="8">
    <location>
        <begin position="258"/>
        <end position="277"/>
    </location>
</feature>
<keyword evidence="3" id="KW-1003">Cell membrane</keyword>
<feature type="transmembrane region" description="Helical" evidence="8">
    <location>
        <begin position="144"/>
        <end position="163"/>
    </location>
</feature>
<feature type="transmembrane region" description="Helical" evidence="8">
    <location>
        <begin position="378"/>
        <end position="397"/>
    </location>
</feature>
<proteinExistence type="predicted"/>
<feature type="transmembrane region" description="Helical" evidence="8">
    <location>
        <begin position="169"/>
        <end position="191"/>
    </location>
</feature>
<dbReference type="PANTHER" id="PTHR32024:SF1">
    <property type="entry name" value="KTR SYSTEM POTASSIUM UPTAKE PROTEIN B"/>
    <property type="match status" value="1"/>
</dbReference>
<protein>
    <submittedName>
        <fullName evidence="9">Potassium transporter</fullName>
    </submittedName>
</protein>
<keyword evidence="5 8" id="KW-1133">Transmembrane helix</keyword>
<feature type="transmembrane region" description="Helical" evidence="8">
    <location>
        <begin position="555"/>
        <end position="574"/>
    </location>
</feature>